<dbReference type="PANTHER" id="PTHR42752">
    <property type="entry name" value="IMIDAZOLONEPROPIONASE"/>
    <property type="match status" value="1"/>
</dbReference>
<dbReference type="PANTHER" id="PTHR42752:SF1">
    <property type="entry name" value="IMIDAZOLONEPROPIONASE-RELATED"/>
    <property type="match status" value="1"/>
</dbReference>
<organism evidence="8">
    <name type="scientific">marine sediment metagenome</name>
    <dbReference type="NCBI Taxonomy" id="412755"/>
    <lineage>
        <taxon>unclassified sequences</taxon>
        <taxon>metagenomes</taxon>
        <taxon>ecological metagenomes</taxon>
    </lineage>
</organism>
<keyword evidence="3" id="KW-0479">Metal-binding</keyword>
<protein>
    <recommendedName>
        <fullName evidence="2">imidazolonepropionase</fullName>
        <ecNumber evidence="2">3.5.2.7</ecNumber>
    </recommendedName>
</protein>
<name>X1IES1_9ZZZZ</name>
<dbReference type="SUPFAM" id="SSF51556">
    <property type="entry name" value="Metallo-dependent hydrolases"/>
    <property type="match status" value="1"/>
</dbReference>
<dbReference type="EMBL" id="BARU01040742">
    <property type="protein sequence ID" value="GAH80926.1"/>
    <property type="molecule type" value="Genomic_DNA"/>
</dbReference>
<keyword evidence="7" id="KW-0408">Iron</keyword>
<sequence length="230" mass="25932">GPVTKYEPIYSKEVPDAIVIKNGLIEAISETSNILSNYSKFDHEVIDCKKKQIVCPSFVDSHTHLVFAGDRSHELRMKIQGKSYLEIAQGGGGIMFSVNKTREASKSELENSALQRLDEMLLHGTTTIEAKSGYGLDAKTEIKILEVIQEMNEKHPIDIIPTFLGCHMKPVDFLGNQWEYIESMTQLLPQIKGRQLAEYVDIWTDKGAFSVEESQQFLEDAKSFGFKSRV</sequence>
<dbReference type="GO" id="GO:0019556">
    <property type="term" value="P:L-histidine catabolic process to glutamate and formamide"/>
    <property type="evidence" value="ECO:0007669"/>
    <property type="project" value="InterPro"/>
</dbReference>
<evidence type="ECO:0000256" key="4">
    <source>
        <dbReference type="ARBA" id="ARBA00022801"/>
    </source>
</evidence>
<keyword evidence="5" id="KW-0369">Histidine metabolism</keyword>
<evidence type="ECO:0000256" key="6">
    <source>
        <dbReference type="ARBA" id="ARBA00022833"/>
    </source>
</evidence>
<evidence type="ECO:0000256" key="5">
    <source>
        <dbReference type="ARBA" id="ARBA00022808"/>
    </source>
</evidence>
<evidence type="ECO:0000256" key="2">
    <source>
        <dbReference type="ARBA" id="ARBA00012864"/>
    </source>
</evidence>
<evidence type="ECO:0000256" key="7">
    <source>
        <dbReference type="ARBA" id="ARBA00023004"/>
    </source>
</evidence>
<keyword evidence="6" id="KW-0862">Zinc</keyword>
<evidence type="ECO:0000256" key="3">
    <source>
        <dbReference type="ARBA" id="ARBA00022723"/>
    </source>
</evidence>
<proteinExistence type="predicted"/>
<dbReference type="Gene3D" id="3.20.20.140">
    <property type="entry name" value="Metal-dependent hydrolases"/>
    <property type="match status" value="1"/>
</dbReference>
<gene>
    <name evidence="8" type="ORF">S03H2_62942</name>
</gene>
<reference evidence="8" key="1">
    <citation type="journal article" date="2014" name="Front. Microbiol.">
        <title>High frequency of phylogenetically diverse reductive dehalogenase-homologous genes in deep subseafloor sedimentary metagenomes.</title>
        <authorList>
            <person name="Kawai M."/>
            <person name="Futagami T."/>
            <person name="Toyoda A."/>
            <person name="Takaki Y."/>
            <person name="Nishi S."/>
            <person name="Hori S."/>
            <person name="Arai W."/>
            <person name="Tsubouchi T."/>
            <person name="Morono Y."/>
            <person name="Uchiyama I."/>
            <person name="Ito T."/>
            <person name="Fujiyama A."/>
            <person name="Inagaki F."/>
            <person name="Takami H."/>
        </authorList>
    </citation>
    <scope>NUCLEOTIDE SEQUENCE</scope>
    <source>
        <strain evidence="8">Expedition CK06-06</strain>
    </source>
</reference>
<dbReference type="InterPro" id="IPR011059">
    <property type="entry name" value="Metal-dep_hydrolase_composite"/>
</dbReference>
<dbReference type="InterPro" id="IPR032466">
    <property type="entry name" value="Metal_Hydrolase"/>
</dbReference>
<comment type="caution">
    <text evidence="8">The sequence shown here is derived from an EMBL/GenBank/DDBJ whole genome shotgun (WGS) entry which is preliminary data.</text>
</comment>
<evidence type="ECO:0000313" key="8">
    <source>
        <dbReference type="EMBL" id="GAH80926.1"/>
    </source>
</evidence>
<feature type="non-terminal residue" evidence="8">
    <location>
        <position position="230"/>
    </location>
</feature>
<dbReference type="GO" id="GO:0050480">
    <property type="term" value="F:imidazolonepropionase activity"/>
    <property type="evidence" value="ECO:0007669"/>
    <property type="project" value="UniProtKB-EC"/>
</dbReference>
<dbReference type="GO" id="GO:0005737">
    <property type="term" value="C:cytoplasm"/>
    <property type="evidence" value="ECO:0007669"/>
    <property type="project" value="InterPro"/>
</dbReference>
<dbReference type="GO" id="GO:0046872">
    <property type="term" value="F:metal ion binding"/>
    <property type="evidence" value="ECO:0007669"/>
    <property type="project" value="UniProtKB-KW"/>
</dbReference>
<comment type="pathway">
    <text evidence="1">Amino-acid degradation.</text>
</comment>
<evidence type="ECO:0000256" key="1">
    <source>
        <dbReference type="ARBA" id="ARBA00005023"/>
    </source>
</evidence>
<feature type="non-terminal residue" evidence="8">
    <location>
        <position position="1"/>
    </location>
</feature>
<dbReference type="InterPro" id="IPR005920">
    <property type="entry name" value="HutI"/>
</dbReference>
<dbReference type="SUPFAM" id="SSF51338">
    <property type="entry name" value="Composite domain of metallo-dependent hydrolases"/>
    <property type="match status" value="1"/>
</dbReference>
<accession>X1IES1</accession>
<keyword evidence="4" id="KW-0378">Hydrolase</keyword>
<dbReference type="AlphaFoldDB" id="X1IES1"/>
<dbReference type="EC" id="3.5.2.7" evidence="2"/>